<evidence type="ECO:0000313" key="7">
    <source>
        <dbReference type="EMBL" id="HIJ99885.1"/>
    </source>
</evidence>
<sequence>MKIKKNDLVLLIGDRDYLVQAGAGKFGTRRGEIDLNALSKKKYGDTVKTHLGQSYTAVEPRTGDILKKIKRAPQIIGQKDAGYIAGRVCLGKDDIVLEAGTGSAAMTIFMAGIAKKIISYELRKDFYKIAKGNIERFGIKNVTIRNKSAEKGFTERNADIAMLDMGSPELVIPHIPKSLKPGGYLVVYSPVIEQVQRVHDAIKKSNSFTQADTEEVIMRRWDIGGNKTRPKTQMLGHTAFLTFARRI</sequence>
<evidence type="ECO:0000259" key="6">
    <source>
        <dbReference type="Pfam" id="PF08704"/>
    </source>
</evidence>
<evidence type="ECO:0000256" key="3">
    <source>
        <dbReference type="ARBA" id="ARBA00022691"/>
    </source>
</evidence>
<dbReference type="EMBL" id="DVAD01000018">
    <property type="protein sequence ID" value="HIJ99885.1"/>
    <property type="molecule type" value="Genomic_DNA"/>
</dbReference>
<gene>
    <name evidence="7" type="ORF">H1011_03675</name>
</gene>
<dbReference type="InterPro" id="IPR049470">
    <property type="entry name" value="TRM61_C"/>
</dbReference>
<proteinExistence type="predicted"/>
<dbReference type="PROSITE" id="PS51620">
    <property type="entry name" value="SAM_TRM61"/>
    <property type="match status" value="1"/>
</dbReference>
<feature type="binding site" evidence="5">
    <location>
        <position position="121"/>
    </location>
    <ligand>
        <name>S-adenosyl-L-methionine</name>
        <dbReference type="ChEBI" id="CHEBI:59789"/>
    </ligand>
</feature>
<dbReference type="PIRSF" id="PIRSF017269">
    <property type="entry name" value="GCD14"/>
    <property type="match status" value="1"/>
</dbReference>
<keyword evidence="2" id="KW-0808">Transferase</keyword>
<dbReference type="SUPFAM" id="SSF53335">
    <property type="entry name" value="S-adenosyl-L-methionine-dependent methyltransferases"/>
    <property type="match status" value="1"/>
</dbReference>
<keyword evidence="4" id="KW-0819">tRNA processing</keyword>
<keyword evidence="8" id="KW-1185">Reference proteome</keyword>
<dbReference type="GO" id="GO:0031515">
    <property type="term" value="C:tRNA (m1A) methyltransferase complex"/>
    <property type="evidence" value="ECO:0007669"/>
    <property type="project" value="InterPro"/>
</dbReference>
<dbReference type="Gene3D" id="3.40.50.150">
    <property type="entry name" value="Vaccinia Virus protein VP39"/>
    <property type="match status" value="1"/>
</dbReference>
<dbReference type="CDD" id="cd02440">
    <property type="entry name" value="AdoMet_MTases"/>
    <property type="match status" value="1"/>
</dbReference>
<organism evidence="7 8">
    <name type="scientific">Candidatus Undinarchaeum marinum</name>
    <dbReference type="NCBI Taxonomy" id="2756141"/>
    <lineage>
        <taxon>Archaea</taxon>
        <taxon>Candidatus Undinarchaeota</taxon>
        <taxon>Candidatus Undinarchaeia</taxon>
        <taxon>Candidatus Undinarchaeales</taxon>
        <taxon>Candidatus Undinarchaeaceae</taxon>
        <taxon>Candidatus Undinarchaeum</taxon>
    </lineage>
</organism>
<dbReference type="AlphaFoldDB" id="A0A832XHU8"/>
<protein>
    <submittedName>
        <fullName evidence="7">tRNA (Adenine-N1)-methyltransferase</fullName>
    </submittedName>
</protein>
<evidence type="ECO:0000313" key="8">
    <source>
        <dbReference type="Proteomes" id="UP000604391"/>
    </source>
</evidence>
<evidence type="ECO:0000256" key="1">
    <source>
        <dbReference type="ARBA" id="ARBA00022603"/>
    </source>
</evidence>
<keyword evidence="1" id="KW-0489">Methyltransferase</keyword>
<feature type="domain" description="tRNA (adenine(58)-N(1))-methyltransferase catalytic subunit TRM61 C-terminal" evidence="6">
    <location>
        <begin position="73"/>
        <end position="223"/>
    </location>
</feature>
<dbReference type="Gene3D" id="3.10.330.20">
    <property type="match status" value="1"/>
</dbReference>
<reference evidence="7 8" key="1">
    <citation type="journal article" name="Nat. Commun.">
        <title>Undinarchaeota illuminate DPANN phylogeny and the impact of gene transfer on archaeal evolution.</title>
        <authorList>
            <person name="Dombrowski N."/>
            <person name="Williams T.A."/>
            <person name="Sun J."/>
            <person name="Woodcroft B.J."/>
            <person name="Lee J.H."/>
            <person name="Minh B.Q."/>
            <person name="Rinke C."/>
            <person name="Spang A."/>
        </authorList>
    </citation>
    <scope>NUCLEOTIDE SEQUENCE [LARGE SCALE GENOMIC DNA]</scope>
    <source>
        <strain evidence="7">MAG_bin17</strain>
    </source>
</reference>
<evidence type="ECO:0000256" key="5">
    <source>
        <dbReference type="PIRSR" id="PIRSR017269-1"/>
    </source>
</evidence>
<accession>A0A832XHU8</accession>
<name>A0A832XHU8_9ARCH</name>
<dbReference type="Pfam" id="PF08704">
    <property type="entry name" value="GCD14"/>
    <property type="match status" value="1"/>
</dbReference>
<dbReference type="GO" id="GO:0160107">
    <property type="term" value="F:tRNA (adenine(58)-N1)-methyltransferase activity"/>
    <property type="evidence" value="ECO:0007669"/>
    <property type="project" value="InterPro"/>
</dbReference>
<dbReference type="InterPro" id="IPR014816">
    <property type="entry name" value="tRNA_MeTrfase_Gcd14"/>
</dbReference>
<dbReference type="Proteomes" id="UP000604391">
    <property type="component" value="Unassembled WGS sequence"/>
</dbReference>
<evidence type="ECO:0000256" key="2">
    <source>
        <dbReference type="ARBA" id="ARBA00022679"/>
    </source>
</evidence>
<evidence type="ECO:0000256" key="4">
    <source>
        <dbReference type="ARBA" id="ARBA00022694"/>
    </source>
</evidence>
<feature type="binding site" evidence="5">
    <location>
        <position position="164"/>
    </location>
    <ligand>
        <name>S-adenosyl-L-methionine</name>
        <dbReference type="ChEBI" id="CHEBI:59789"/>
    </ligand>
</feature>
<keyword evidence="3 5" id="KW-0949">S-adenosyl-L-methionine</keyword>
<dbReference type="PANTHER" id="PTHR12133">
    <property type="entry name" value="TRNA (ADENINE(58)-N(1))-METHYLTRANSFERASE"/>
    <property type="match status" value="1"/>
</dbReference>
<dbReference type="InterPro" id="IPR029063">
    <property type="entry name" value="SAM-dependent_MTases_sf"/>
</dbReference>
<dbReference type="PANTHER" id="PTHR12133:SF1">
    <property type="entry name" value="TRNA (ADENINE(58)-N(1))-METHYLTRANSFERASE, MITOCHONDRIAL"/>
    <property type="match status" value="1"/>
</dbReference>
<comment type="caution">
    <text evidence="7">The sequence shown here is derived from an EMBL/GenBank/DDBJ whole genome shotgun (WGS) entry which is preliminary data.</text>
</comment>
<dbReference type="GO" id="GO:0030488">
    <property type="term" value="P:tRNA methylation"/>
    <property type="evidence" value="ECO:0007669"/>
    <property type="project" value="InterPro"/>
</dbReference>